<dbReference type="EMBL" id="FJUX01000101">
    <property type="protein sequence ID" value="CZT08057.1"/>
    <property type="molecule type" value="Genomic_DNA"/>
</dbReference>
<evidence type="ECO:0000313" key="1">
    <source>
        <dbReference type="EMBL" id="CZT08057.1"/>
    </source>
</evidence>
<accession>A0A1E1LC51</accession>
<dbReference type="OrthoDB" id="432970at2759"/>
<name>A0A1E1LC51_9HELO</name>
<sequence>MYQSKLFDRKVVGITKNREGSHVGLVVHEGEIPTPTKDHDWLYNLSYKWFEEEFQDDENSENEDKRAILAHAASMQSIIMLHDIIGYFLKDIVYAISKVQVMPVRGQRSVLVFDSNNKLEVSSLEHFILVIALKNNSGTFVLDLCGAQYGFYQPISRFDEYKARGRAIGPPALFNGPGSIRYRTEHIKDEKTRRGALTRLNLEVSQKLFVGAVNWEHEYGTPIAKILQASPTMFENRKEGLLHYVAYEVQECLDKMTGAKDPFRYMGIGALGPT</sequence>
<evidence type="ECO:0000313" key="2">
    <source>
        <dbReference type="Proteomes" id="UP000178912"/>
    </source>
</evidence>
<reference evidence="2" key="1">
    <citation type="submission" date="2016-03" db="EMBL/GenBank/DDBJ databases">
        <authorList>
            <person name="Guldener U."/>
        </authorList>
    </citation>
    <scope>NUCLEOTIDE SEQUENCE [LARGE SCALE GENOMIC DNA]</scope>
    <source>
        <strain evidence="2">04CH-RAC-A.6.1</strain>
    </source>
</reference>
<gene>
    <name evidence="1" type="ORF">RAG0_13281</name>
</gene>
<dbReference type="AlphaFoldDB" id="A0A1E1LC51"/>
<organism evidence="1 2">
    <name type="scientific">Rhynchosporium agropyri</name>
    <dbReference type="NCBI Taxonomy" id="914238"/>
    <lineage>
        <taxon>Eukaryota</taxon>
        <taxon>Fungi</taxon>
        <taxon>Dikarya</taxon>
        <taxon>Ascomycota</taxon>
        <taxon>Pezizomycotina</taxon>
        <taxon>Leotiomycetes</taxon>
        <taxon>Helotiales</taxon>
        <taxon>Ploettnerulaceae</taxon>
        <taxon>Rhynchosporium</taxon>
    </lineage>
</organism>
<proteinExistence type="predicted"/>
<keyword evidence="2" id="KW-1185">Reference proteome</keyword>
<dbReference type="Proteomes" id="UP000178912">
    <property type="component" value="Unassembled WGS sequence"/>
</dbReference>
<protein>
    <submittedName>
        <fullName evidence="1">Uncharacterized protein</fullName>
    </submittedName>
</protein>